<dbReference type="EMBL" id="CAACVS010000017">
    <property type="protein sequence ID" value="VEU34046.1"/>
    <property type="molecule type" value="Genomic_DNA"/>
</dbReference>
<feature type="compositionally biased region" description="Basic residues" evidence="1">
    <location>
        <begin position="35"/>
        <end position="51"/>
    </location>
</feature>
<dbReference type="AlphaFoldDB" id="A0A448YWC7"/>
<gene>
    <name evidence="2" type="ORF">PSNMU_V1.4_AUG-EV-PASAV3_0007380</name>
</gene>
<keyword evidence="3" id="KW-1185">Reference proteome</keyword>
<feature type="compositionally biased region" description="Basic and acidic residues" evidence="1">
    <location>
        <begin position="60"/>
        <end position="72"/>
    </location>
</feature>
<feature type="compositionally biased region" description="Low complexity" evidence="1">
    <location>
        <begin position="74"/>
        <end position="83"/>
    </location>
</feature>
<accession>A0A448YWC7</accession>
<feature type="compositionally biased region" description="Basic residues" evidence="1">
    <location>
        <begin position="84"/>
        <end position="96"/>
    </location>
</feature>
<proteinExistence type="predicted"/>
<feature type="compositionally biased region" description="Polar residues" evidence="1">
    <location>
        <begin position="1"/>
        <end position="32"/>
    </location>
</feature>
<name>A0A448YWC7_9STRA</name>
<evidence type="ECO:0000256" key="1">
    <source>
        <dbReference type="SAM" id="MobiDB-lite"/>
    </source>
</evidence>
<evidence type="ECO:0000313" key="3">
    <source>
        <dbReference type="Proteomes" id="UP000291116"/>
    </source>
</evidence>
<feature type="compositionally biased region" description="Polar residues" evidence="1">
    <location>
        <begin position="109"/>
        <end position="138"/>
    </location>
</feature>
<sequence>MSEVQVNAVLSTQSADTVDSTQSRDANGNPIVSKSKARSLRRKRAKQRKKAAMQNGGQGVEEKKTEPQDKENSGAQQPKGQAGAKKKKRHRKKKNKAQAGDGAKPDAIKNNNGNKVRSSSAATSKNVEPKVTASTKLSESAKPKVTASTSEITKGTEETSPAKIDDLPVREETIAPVATSVEIKSDTTQATIYDDDNENNIGEKEDCACACTLM</sequence>
<feature type="region of interest" description="Disordered" evidence="1">
    <location>
        <begin position="1"/>
        <end position="170"/>
    </location>
</feature>
<reference evidence="2 3" key="1">
    <citation type="submission" date="2019-01" db="EMBL/GenBank/DDBJ databases">
        <authorList>
            <person name="Ferrante I. M."/>
        </authorList>
    </citation>
    <scope>NUCLEOTIDE SEQUENCE [LARGE SCALE GENOMIC DNA]</scope>
    <source>
        <strain evidence="2 3">B856</strain>
    </source>
</reference>
<evidence type="ECO:0000313" key="2">
    <source>
        <dbReference type="EMBL" id="VEU34046.1"/>
    </source>
</evidence>
<protein>
    <submittedName>
        <fullName evidence="2">Uncharacterized protein</fullName>
    </submittedName>
</protein>
<organism evidence="2 3">
    <name type="scientific">Pseudo-nitzschia multistriata</name>
    <dbReference type="NCBI Taxonomy" id="183589"/>
    <lineage>
        <taxon>Eukaryota</taxon>
        <taxon>Sar</taxon>
        <taxon>Stramenopiles</taxon>
        <taxon>Ochrophyta</taxon>
        <taxon>Bacillariophyta</taxon>
        <taxon>Bacillariophyceae</taxon>
        <taxon>Bacillariophycidae</taxon>
        <taxon>Bacillariales</taxon>
        <taxon>Bacillariaceae</taxon>
        <taxon>Pseudo-nitzschia</taxon>
    </lineage>
</organism>
<dbReference type="Proteomes" id="UP000291116">
    <property type="component" value="Unassembled WGS sequence"/>
</dbReference>